<evidence type="ECO:0000313" key="1">
    <source>
        <dbReference type="EMBL" id="BBX73955.1"/>
    </source>
</evidence>
<dbReference type="Gene3D" id="3.40.710.10">
    <property type="entry name" value="DD-peptidase/beta-lactamase superfamily"/>
    <property type="match status" value="1"/>
</dbReference>
<dbReference type="AlphaFoldDB" id="A0A7I7MP72"/>
<dbReference type="KEGG" id="mshj:MSHI_18610"/>
<dbReference type="RefSeq" id="WP_083048443.1">
    <property type="nucleotide sequence ID" value="NZ_AP022575.1"/>
</dbReference>
<sequence length="401" mass="43545">MNLDGNQATIREVCDAGLLAGAVTVVWQRGEVLQVNEIGYRDVDAGLPMRRDTLFRIASMTKPVTVAAAMSLVDDGRLALRDPIARWVPELADVPVLDDPHGPLHRTHPARRAILVEDLLTHTSGLAYSFSVSGPVSRAYMRLPFDQGPDAWLAALAALPLVHQPGDRVTYSHAIDVLGVIVSRIEDKPFHRVLDERVLGPAGMSDTGFFVSAPARRRAATMYRFDDEDRLRGGVMGPPPVTPPTFCNAGGGLWSTADDYLRFVRMLLGDGTVDGVPVLSPESARLMRTDRLSDQQKRHDFLGAPFWVGRGFGLNLSVVTDPAKSAPLFGPGGLGTFSWPGAYGTWWQADPTADLILLYLIQHCPDLSVDAAEAVAGNPALAKMRAAQPKFVRHTYRALGL</sequence>
<gene>
    <name evidence="1" type="ORF">MSHI_18610</name>
</gene>
<evidence type="ECO:0000313" key="2">
    <source>
        <dbReference type="Proteomes" id="UP000467236"/>
    </source>
</evidence>
<dbReference type="PANTHER" id="PTHR43283:SF3">
    <property type="entry name" value="BETA-LACTAMASE FAMILY PROTEIN (AFU_ORTHOLOGUE AFUA_5G07500)"/>
    <property type="match status" value="1"/>
</dbReference>
<reference evidence="1 2" key="1">
    <citation type="journal article" date="2019" name="Emerg. Microbes Infect.">
        <title>Comprehensive subspecies identification of 175 nontuberculous mycobacteria species based on 7547 genomic profiles.</title>
        <authorList>
            <person name="Matsumoto Y."/>
            <person name="Kinjo T."/>
            <person name="Motooka D."/>
            <person name="Nabeya D."/>
            <person name="Jung N."/>
            <person name="Uechi K."/>
            <person name="Horii T."/>
            <person name="Iida T."/>
            <person name="Fujita J."/>
            <person name="Nakamura S."/>
        </authorList>
    </citation>
    <scope>NUCLEOTIDE SEQUENCE [LARGE SCALE GENOMIC DNA]</scope>
    <source>
        <strain evidence="1 2">JCM 14233</strain>
    </source>
</reference>
<dbReference type="Proteomes" id="UP000467236">
    <property type="component" value="Chromosome"/>
</dbReference>
<keyword evidence="2" id="KW-1185">Reference proteome</keyword>
<name>A0A7I7MP72_9MYCO</name>
<dbReference type="InterPro" id="IPR012338">
    <property type="entry name" value="Beta-lactam/transpept-like"/>
</dbReference>
<dbReference type="PANTHER" id="PTHR43283">
    <property type="entry name" value="BETA-LACTAMASE-RELATED"/>
    <property type="match status" value="1"/>
</dbReference>
<proteinExistence type="predicted"/>
<organism evidence="1 2">
    <name type="scientific">Mycobacterium shinjukuense</name>
    <dbReference type="NCBI Taxonomy" id="398694"/>
    <lineage>
        <taxon>Bacteria</taxon>
        <taxon>Bacillati</taxon>
        <taxon>Actinomycetota</taxon>
        <taxon>Actinomycetes</taxon>
        <taxon>Mycobacteriales</taxon>
        <taxon>Mycobacteriaceae</taxon>
        <taxon>Mycobacterium</taxon>
    </lineage>
</organism>
<protein>
    <submittedName>
        <fullName evidence="1">Uncharacterized protein</fullName>
    </submittedName>
</protein>
<accession>A0A7I7MP72</accession>
<dbReference type="EMBL" id="AP022575">
    <property type="protein sequence ID" value="BBX73955.1"/>
    <property type="molecule type" value="Genomic_DNA"/>
</dbReference>
<dbReference type="Pfam" id="PF00144">
    <property type="entry name" value="Beta-lactamase"/>
    <property type="match status" value="1"/>
</dbReference>
<dbReference type="InterPro" id="IPR001466">
    <property type="entry name" value="Beta-lactam-related"/>
</dbReference>
<dbReference type="InterPro" id="IPR050789">
    <property type="entry name" value="Diverse_Enzym_Activities"/>
</dbReference>
<dbReference type="SUPFAM" id="SSF56601">
    <property type="entry name" value="beta-lactamase/transpeptidase-like"/>
    <property type="match status" value="1"/>
</dbReference>
<dbReference type="OrthoDB" id="4281716at2"/>